<sequence>MPDAVQLIGEEKDFSSNVIDYFKDILNSKPDRNDVDINMNYHIVSVFGSQSSGKSTLLNILFNTNFDTMDANVKRQQTTKGIWLAHTNELNTSSDSLTKTNDIFVLDVEGSDGAERGEDQDFERKAALFALAVSEVLIVNLWENQIGLYQGNNLALLKTVFEVNLSLFGKSFDPLKNNKVLLLFVIRDHVGVTPLSSLSESLTTELENIWATLNKPSNCKDLSLYDFFDLKYVGLAHKILQNEKFIDDIKSLGDSFAFNISNMDPMKTRGIDRTTDENKIIEPIFKSNYHRQNLPMESWSIYAENCWNLIENNKDLDLPTQQILVAKFKTQEFVNEALQLLLDEFDKVITDDILINKSMLIEKLLLLKNKTLNYYIDHASHYTNSIFLEKKTVLINEIDKIFKPKIDFYLNHLIGILINQLKTSMKNYNSANNNNSPFVEKLNANIKDTNLAFEKDVKEFQKDQLIDEKTFDELLINFSKLIKDNEKSLREAHLNSIINRINKTLSIKFKDSSINLLSHPEIDVWDKVLNMFNITLTRILVNYKVETTREFNEKDGFEYNNEKYSEAVEDEYDFHLGFNKEKNSNIYKQIRGNAWKTLDNIIHDYLKEDSILSILKDKFETKFRYDENDTPKFWKNEIEIDQAYKVARDYSIGLLDILSIAKTKDNVEIIPDVQLPKDDDEDAEDDDIYQDEFGIYHSQKFSHILNELQKENILKKFRKQINLSVLDCKRSTVRSTTHVPIWMYALLVVLGWNEFMMILRNPLYVTLSLLLLVAFYFINKFDLWGPVLNVSQSIIGETRSTIKEKLRDFVLDDGELSKMPSSPEPHSNTASFQSQQEKQHYTSSGTSRKASNPVRLDSPTLQSQASQTLSAPTTSFSPIQSTAPAKEDYINEKVEIQHVPPYSAITE</sequence>
<evidence type="ECO:0000256" key="8">
    <source>
        <dbReference type="HAMAP-Rule" id="MF_03109"/>
    </source>
</evidence>
<dbReference type="InterPro" id="IPR008803">
    <property type="entry name" value="RHD3/Sey1"/>
</dbReference>
<evidence type="ECO:0000256" key="10">
    <source>
        <dbReference type="SAM" id="Phobius"/>
    </source>
</evidence>
<dbReference type="eggNOG" id="KOG2203">
    <property type="taxonomic scope" value="Eukaryota"/>
</dbReference>
<evidence type="ECO:0000256" key="3">
    <source>
        <dbReference type="ARBA" id="ARBA00022801"/>
    </source>
</evidence>
<dbReference type="FunFam" id="3.40.50.300:FF:000727">
    <property type="entry name" value="Protein SEY1 homolog"/>
    <property type="match status" value="1"/>
</dbReference>
<dbReference type="GO" id="GO:0005525">
    <property type="term" value="F:GTP binding"/>
    <property type="evidence" value="ECO:0007669"/>
    <property type="project" value="UniProtKB-UniRule"/>
</dbReference>
<feature type="topological domain" description="Cytoplasmic" evidence="8">
    <location>
        <begin position="1"/>
        <end position="738"/>
    </location>
</feature>
<dbReference type="Pfam" id="PF05879">
    <property type="entry name" value="RHD3_GTPase"/>
    <property type="match status" value="1"/>
</dbReference>
<dbReference type="PANTHER" id="PTHR45923:SF2">
    <property type="entry name" value="PROTEIN SEY1"/>
    <property type="match status" value="1"/>
</dbReference>
<dbReference type="EMBL" id="HE806320">
    <property type="protein sequence ID" value="CCH61377.1"/>
    <property type="molecule type" value="Genomic_DNA"/>
</dbReference>
<feature type="compositionally biased region" description="Polar residues" evidence="9">
    <location>
        <begin position="859"/>
        <end position="883"/>
    </location>
</feature>
<feature type="topological domain" description="Cytoplasmic" evidence="8">
    <location>
        <begin position="784"/>
        <end position="907"/>
    </location>
</feature>
<gene>
    <name evidence="12" type="primary">TBLA0E03230</name>
    <name evidence="8" type="synonym">SEY1</name>
    <name evidence="12" type="ORF">TBLA_0E03230</name>
</gene>
<comment type="subcellular location">
    <subcellularLocation>
        <location evidence="8">Endoplasmic reticulum membrane</location>
        <topology evidence="8">Multi-pass membrane protein</topology>
    </subcellularLocation>
    <text evidence="8">Enriched in the cortical ER. Concentrated in punctae along the ER tubules.</text>
</comment>
<organism evidence="12 13">
    <name type="scientific">Henningerozyma blattae (strain ATCC 34711 / CBS 6284 / DSM 70876 / NBRC 10599 / NRRL Y-10934 / UCD 77-7)</name>
    <name type="common">Yeast</name>
    <name type="synonym">Tetrapisispora blattae</name>
    <dbReference type="NCBI Taxonomy" id="1071380"/>
    <lineage>
        <taxon>Eukaryota</taxon>
        <taxon>Fungi</taxon>
        <taxon>Dikarya</taxon>
        <taxon>Ascomycota</taxon>
        <taxon>Saccharomycotina</taxon>
        <taxon>Saccharomycetes</taxon>
        <taxon>Saccharomycetales</taxon>
        <taxon>Saccharomycetaceae</taxon>
        <taxon>Henningerozyma</taxon>
    </lineage>
</organism>
<dbReference type="GO" id="GO:0003924">
    <property type="term" value="F:GTPase activity"/>
    <property type="evidence" value="ECO:0007669"/>
    <property type="project" value="UniProtKB-UniRule"/>
</dbReference>
<feature type="transmembrane region" description="Helical" evidence="10">
    <location>
        <begin position="762"/>
        <end position="778"/>
    </location>
</feature>
<evidence type="ECO:0000256" key="2">
    <source>
        <dbReference type="ARBA" id="ARBA00022741"/>
    </source>
</evidence>
<evidence type="ECO:0000313" key="12">
    <source>
        <dbReference type="EMBL" id="CCH61377.1"/>
    </source>
</evidence>
<keyword evidence="13" id="KW-1185">Reference proteome</keyword>
<feature type="region of interest" description="Disordered" evidence="9">
    <location>
        <begin position="817"/>
        <end position="907"/>
    </location>
</feature>
<dbReference type="AlphaFoldDB" id="I2H4S5"/>
<feature type="binding site" evidence="8">
    <location>
        <begin position="48"/>
        <end position="55"/>
    </location>
    <ligand>
        <name>GTP</name>
        <dbReference type="ChEBI" id="CHEBI:37565"/>
    </ligand>
</feature>
<dbReference type="PROSITE" id="PS51715">
    <property type="entry name" value="G_GB1_RHD3"/>
    <property type="match status" value="1"/>
</dbReference>
<dbReference type="HAMAP" id="MF_03109">
    <property type="entry name" value="Sey1"/>
    <property type="match status" value="1"/>
</dbReference>
<dbReference type="Pfam" id="PF20428">
    <property type="entry name" value="Sey1_3HB"/>
    <property type="match status" value="1"/>
</dbReference>
<dbReference type="OMA" id="PIIKMTE"/>
<dbReference type="Proteomes" id="UP000002866">
    <property type="component" value="Chromosome 5"/>
</dbReference>
<dbReference type="GO" id="GO:0048309">
    <property type="term" value="P:endoplasmic reticulum inheritance"/>
    <property type="evidence" value="ECO:0007669"/>
    <property type="project" value="EnsemblFungi"/>
</dbReference>
<evidence type="ECO:0000256" key="4">
    <source>
        <dbReference type="ARBA" id="ARBA00022824"/>
    </source>
</evidence>
<keyword evidence="1 8" id="KW-0812">Transmembrane</keyword>
<evidence type="ECO:0000259" key="11">
    <source>
        <dbReference type="PROSITE" id="PS51715"/>
    </source>
</evidence>
<evidence type="ECO:0000256" key="5">
    <source>
        <dbReference type="ARBA" id="ARBA00022989"/>
    </source>
</evidence>
<feature type="domain" description="GB1/RHD3-type G" evidence="11">
    <location>
        <begin position="38"/>
        <end position="294"/>
    </location>
</feature>
<dbReference type="InParanoid" id="I2H4S5"/>
<protein>
    <recommendedName>
        <fullName evidence="11">GB1/RHD3-type G domain-containing protein</fullName>
    </recommendedName>
</protein>
<dbReference type="InterPro" id="IPR030386">
    <property type="entry name" value="G_GB1_RHD3_dom"/>
</dbReference>
<accession>I2H4S5</accession>
<keyword evidence="2 8" id="KW-0547">Nucleotide-binding</keyword>
<dbReference type="GO" id="GO:0032541">
    <property type="term" value="C:cortical endoplasmic reticulum"/>
    <property type="evidence" value="ECO:0007669"/>
    <property type="project" value="EnsemblFungi"/>
</dbReference>
<dbReference type="FunCoup" id="I2H4S5">
    <property type="interactions" value="72"/>
</dbReference>
<dbReference type="GO" id="GO:0016320">
    <property type="term" value="P:endoplasmic reticulum membrane fusion"/>
    <property type="evidence" value="ECO:0007669"/>
    <property type="project" value="EnsemblFungi"/>
</dbReference>
<comment type="similarity">
    <text evidence="8">Belongs to the TRAFAC class dynamin-like GTPase superfamily. GB1/RHD3 GTPase family. RHD3 subfamily.</text>
</comment>
<feature type="compositionally biased region" description="Polar residues" evidence="9">
    <location>
        <begin position="824"/>
        <end position="850"/>
    </location>
</feature>
<keyword evidence="6 8" id="KW-0342">GTP-binding</keyword>
<dbReference type="HOGENOM" id="CLU_011270_0_0_1"/>
<dbReference type="SUPFAM" id="SSF52540">
    <property type="entry name" value="P-loop containing nucleoside triphosphate hydrolases"/>
    <property type="match status" value="1"/>
</dbReference>
<dbReference type="RefSeq" id="XP_004180896.1">
    <property type="nucleotide sequence ID" value="XM_004180848.1"/>
</dbReference>
<proteinExistence type="inferred from homology"/>
<keyword evidence="7 8" id="KW-0472">Membrane</keyword>
<name>I2H4S5_HENB6</name>
<dbReference type="GO" id="GO:0005789">
    <property type="term" value="C:endoplasmic reticulum membrane"/>
    <property type="evidence" value="ECO:0007669"/>
    <property type="project" value="UniProtKB-SubCell"/>
</dbReference>
<keyword evidence="3 8" id="KW-0378">Hydrolase</keyword>
<reference evidence="12 13" key="1">
    <citation type="journal article" date="2011" name="Proc. Natl. Acad. Sci. U.S.A.">
        <title>Evolutionary erosion of yeast sex chromosomes by mating-type switching accidents.</title>
        <authorList>
            <person name="Gordon J.L."/>
            <person name="Armisen D."/>
            <person name="Proux-Wera E."/>
            <person name="Oheigeartaigh S.S."/>
            <person name="Byrne K.P."/>
            <person name="Wolfe K.H."/>
        </authorList>
    </citation>
    <scope>NUCLEOTIDE SEQUENCE [LARGE SCALE GENOMIC DNA]</scope>
    <source>
        <strain evidence="13">ATCC 34711 / CBS 6284 / DSM 70876 / NBRC 10599 / NRRL Y-10934 / UCD 77-7</strain>
    </source>
</reference>
<dbReference type="CDD" id="cd01851">
    <property type="entry name" value="GBP"/>
    <property type="match status" value="1"/>
</dbReference>
<dbReference type="OrthoDB" id="1597724at2759"/>
<dbReference type="Gene3D" id="3.40.50.300">
    <property type="entry name" value="P-loop containing nucleotide triphosphate hydrolases"/>
    <property type="match status" value="1"/>
</dbReference>
<keyword evidence="5 8" id="KW-1133">Transmembrane helix</keyword>
<evidence type="ECO:0000256" key="6">
    <source>
        <dbReference type="ARBA" id="ARBA00023134"/>
    </source>
</evidence>
<dbReference type="PANTHER" id="PTHR45923">
    <property type="entry name" value="PROTEIN SEY1"/>
    <property type="match status" value="1"/>
</dbReference>
<dbReference type="GeneID" id="14496450"/>
<evidence type="ECO:0000256" key="1">
    <source>
        <dbReference type="ARBA" id="ARBA00022692"/>
    </source>
</evidence>
<dbReference type="STRING" id="1071380.I2H4S5"/>
<feature type="compositionally biased region" description="Basic and acidic residues" evidence="9">
    <location>
        <begin position="885"/>
        <end position="896"/>
    </location>
</feature>
<dbReference type="InterPro" id="IPR046758">
    <property type="entry name" value="Sey1/RHD3-like_3HB"/>
</dbReference>
<evidence type="ECO:0000313" key="13">
    <source>
        <dbReference type="Proteomes" id="UP000002866"/>
    </source>
</evidence>
<evidence type="ECO:0000256" key="9">
    <source>
        <dbReference type="SAM" id="MobiDB-lite"/>
    </source>
</evidence>
<keyword evidence="4 8" id="KW-0256">Endoplasmic reticulum</keyword>
<dbReference type="KEGG" id="tbl:TBLA_0E03230"/>
<feature type="topological domain" description="Lumenal" evidence="8">
    <location>
        <begin position="760"/>
        <end position="762"/>
    </location>
</feature>
<evidence type="ECO:0000256" key="7">
    <source>
        <dbReference type="ARBA" id="ARBA00023136"/>
    </source>
</evidence>
<dbReference type="InterPro" id="IPR027417">
    <property type="entry name" value="P-loop_NTPase"/>
</dbReference>